<evidence type="ECO:0000313" key="3">
    <source>
        <dbReference type="Proteomes" id="UP001589833"/>
    </source>
</evidence>
<gene>
    <name evidence="2" type="ORF">ACFFH4_21875</name>
</gene>
<keyword evidence="1" id="KW-0732">Signal</keyword>
<comment type="caution">
    <text evidence="2">The sequence shown here is derived from an EMBL/GenBank/DDBJ whole genome shotgun (WGS) entry which is preliminary data.</text>
</comment>
<proteinExistence type="predicted"/>
<name>A0ABV6NL93_9BACI</name>
<reference evidence="2 3" key="1">
    <citation type="submission" date="2024-09" db="EMBL/GenBank/DDBJ databases">
        <authorList>
            <person name="Sun Q."/>
            <person name="Mori K."/>
        </authorList>
    </citation>
    <scope>NUCLEOTIDE SEQUENCE [LARGE SCALE GENOMIC DNA]</scope>
    <source>
        <strain evidence="2 3">NCAIM B.02301</strain>
    </source>
</reference>
<keyword evidence="3" id="KW-1185">Reference proteome</keyword>
<dbReference type="RefSeq" id="WP_273847998.1">
    <property type="nucleotide sequence ID" value="NZ_JAQQWT010000044.1"/>
</dbReference>
<feature type="chain" id="PRO_5045140564" evidence="1">
    <location>
        <begin position="25"/>
        <end position="228"/>
    </location>
</feature>
<protein>
    <submittedName>
        <fullName evidence="2">Uncharacterized protein</fullName>
    </submittedName>
</protein>
<evidence type="ECO:0000256" key="1">
    <source>
        <dbReference type="SAM" id="SignalP"/>
    </source>
</evidence>
<dbReference type="EMBL" id="JBHLTR010000076">
    <property type="protein sequence ID" value="MFC0561556.1"/>
    <property type="molecule type" value="Genomic_DNA"/>
</dbReference>
<dbReference type="Proteomes" id="UP001589833">
    <property type="component" value="Unassembled WGS sequence"/>
</dbReference>
<evidence type="ECO:0000313" key="2">
    <source>
        <dbReference type="EMBL" id="MFC0561556.1"/>
    </source>
</evidence>
<accession>A0ABV6NL93</accession>
<sequence length="228" mass="25483">MKKIFSLTLVIALFVGSFASVSKASEINYQESLIEEGEFTEDFYSDDNLIEGVDYDIVSEYIPLIDTNEDKVIDITQDSSSEITPFHVVMPGPLWKTTDVKYVKEVTGTATLWKTSGEPGINIGLNYTRGTNATISQTYGASHSALSANLSFTIGKSYSVSSTGDYKVPSTHNGKKVAKAEVSGHPIYKQYSLKIHKRNDIYYRYDYKGSAYAYKPIGIHIKKKIYYK</sequence>
<feature type="signal peptide" evidence="1">
    <location>
        <begin position="1"/>
        <end position="24"/>
    </location>
</feature>
<organism evidence="2 3">
    <name type="scientific">Halalkalibacter alkalisediminis</name>
    <dbReference type="NCBI Taxonomy" id="935616"/>
    <lineage>
        <taxon>Bacteria</taxon>
        <taxon>Bacillati</taxon>
        <taxon>Bacillota</taxon>
        <taxon>Bacilli</taxon>
        <taxon>Bacillales</taxon>
        <taxon>Bacillaceae</taxon>
        <taxon>Halalkalibacter</taxon>
    </lineage>
</organism>